<proteinExistence type="predicted"/>
<feature type="compositionally biased region" description="Low complexity" evidence="1">
    <location>
        <begin position="507"/>
        <end position="519"/>
    </location>
</feature>
<evidence type="ECO:0000313" key="2">
    <source>
        <dbReference type="Proteomes" id="UP000694843"/>
    </source>
</evidence>
<feature type="compositionally biased region" description="Basic and acidic residues" evidence="1">
    <location>
        <begin position="604"/>
        <end position="614"/>
    </location>
</feature>
<evidence type="ECO:0000256" key="1">
    <source>
        <dbReference type="SAM" id="MobiDB-lite"/>
    </source>
</evidence>
<name>A0A8B7N097_HYAAZ</name>
<sequence length="1032" mass="108581">MHHLFFVTGDCEGVGRCLVEQARRQGSQDNITAVVVFLRPVDVLMEEEAARRQAGEIPEGEMDPSWLMKKDAAPSTIYEIFSNNVGTFNPDSPTNKPGGDYNPFSPDTSATVDPMGNGEAGNGSPAPPYQFASNEQVGHDYDLSAGLPDTHSADPTMEDVESALAELDSLPDGDIDPSSEHYDNQEDKEIVNEVADQHSKPVLEGIESITVQNGDPSSPSSPRSVEGFVTSVELNPAQEQYSGVDLHEHESAEQPSGPFSVYVSSSPEPASLDPLANAVEAINSEVTVISEEGAQNYQSSTSPVTVETSVRDFAEQGVEIVHAQSVVEVEAPPSPTEMASSPSQVSEEQFPPQSFDGASSPSPAFTQAPLNDLMSTSMILEKPISDAPEDVEEMMQYLGGNNEVLYNNLQEPETAQVLHISSDSDRILSPEATHFHDGSSSGISAAQVDAPVSPIDAHLSPLAAPFMPSEVNLSPNAPEFSPRESSLSPEAASFTPNDCPSSPPAVAPRSPVSNNVPSPDAEELLVEQMNQANLNASYQAEEPVHSPEPITADLAQQNPVVEEMSNEFLLSDELQAAPVSDVMPSTPIKAPMIDDRPVSPIHTPKADIHPRDEEIISEIVPPTVEGATATKKAPVKPAPRTAGIAARSRLTPSGTKTTPTTAAKATPATKTAAAASAKASPATSSVKPGTPRPTARTTPGGAVRSSATTAITKITPTTRATARTTTITTRTTTTPTSRPSSATSTRTTTTTTTTRTPLASRTTTPSASRSTPSNSTTRTTPASAPASRPTPSTRTTRPGVTPSSARSSATPSSATRTSSRPSSAATTPTTARKVPITRRPLTTAAKDSTDSKSDPTTTTKNSTAARVPLVRKPLSAPRTTAAKPAESEKKDIKNSTNKLLSSSSRSSTVTRTTTRTTTAAAPTHKPTAAKTTTTTRKSTTTITGLKSRTASSVVAKSKTASDEPAVIDNDDKNVKEVPSPETEGEEIKQAQEETSVEVLTKEVNEIHLNGEAELITTTTTVEEVLINGNGEH</sequence>
<feature type="region of interest" description="Disordered" evidence="1">
    <location>
        <begin position="470"/>
        <end position="547"/>
    </location>
</feature>
<feature type="region of interest" description="Disordered" evidence="1">
    <location>
        <begin position="88"/>
        <end position="133"/>
    </location>
</feature>
<dbReference type="OrthoDB" id="6380635at2759"/>
<feature type="region of interest" description="Disordered" evidence="1">
    <location>
        <begin position="582"/>
        <end position="994"/>
    </location>
</feature>
<feature type="compositionally biased region" description="Low complexity" evidence="1">
    <location>
        <begin position="651"/>
        <end position="832"/>
    </location>
</feature>
<feature type="compositionally biased region" description="Polar residues" evidence="1">
    <location>
        <begin position="337"/>
        <end position="347"/>
    </location>
</feature>
<feature type="compositionally biased region" description="Low complexity" evidence="1">
    <location>
        <begin position="854"/>
        <end position="865"/>
    </location>
</feature>
<dbReference type="AlphaFoldDB" id="A0A8B7N097"/>
<dbReference type="GeneID" id="108664552"/>
<dbReference type="KEGG" id="hazt:108664552"/>
<feature type="compositionally biased region" description="Low complexity" evidence="1">
    <location>
        <begin position="949"/>
        <end position="958"/>
    </location>
</feature>
<accession>A0A8B7N097</accession>
<organism evidence="2 3">
    <name type="scientific">Hyalella azteca</name>
    <name type="common">Amphipod</name>
    <dbReference type="NCBI Taxonomy" id="294128"/>
    <lineage>
        <taxon>Eukaryota</taxon>
        <taxon>Metazoa</taxon>
        <taxon>Ecdysozoa</taxon>
        <taxon>Arthropoda</taxon>
        <taxon>Crustacea</taxon>
        <taxon>Multicrustacea</taxon>
        <taxon>Malacostraca</taxon>
        <taxon>Eumalacostraca</taxon>
        <taxon>Peracarida</taxon>
        <taxon>Amphipoda</taxon>
        <taxon>Senticaudata</taxon>
        <taxon>Talitrida</taxon>
        <taxon>Talitroidea</taxon>
        <taxon>Hyalellidae</taxon>
        <taxon>Hyalella</taxon>
    </lineage>
</organism>
<feature type="compositionally biased region" description="Low complexity" evidence="1">
    <location>
        <begin position="894"/>
        <end position="941"/>
    </location>
</feature>
<protein>
    <submittedName>
        <fullName evidence="3">Flocculation protein FLO11</fullName>
    </submittedName>
</protein>
<feature type="compositionally biased region" description="Polar residues" evidence="1">
    <location>
        <begin position="528"/>
        <end position="538"/>
    </location>
</feature>
<dbReference type="OMA" id="NLAIETH"/>
<dbReference type="Proteomes" id="UP000694843">
    <property type="component" value="Unplaced"/>
</dbReference>
<keyword evidence="2" id="KW-1185">Reference proteome</keyword>
<reference evidence="3" key="1">
    <citation type="submission" date="2025-08" db="UniProtKB">
        <authorList>
            <consortium name="RefSeq"/>
        </authorList>
    </citation>
    <scope>IDENTIFICATION</scope>
    <source>
        <tissue evidence="3">Whole organism</tissue>
    </source>
</reference>
<feature type="region of interest" description="Disordered" evidence="1">
    <location>
        <begin position="331"/>
        <end position="369"/>
    </location>
</feature>
<feature type="compositionally biased region" description="Polar residues" evidence="1">
    <location>
        <begin position="356"/>
        <end position="369"/>
    </location>
</feature>
<gene>
    <name evidence="3" type="primary">LOC108664552</name>
</gene>
<feature type="compositionally biased region" description="Polar residues" evidence="1">
    <location>
        <begin position="483"/>
        <end position="499"/>
    </location>
</feature>
<evidence type="ECO:0000313" key="3">
    <source>
        <dbReference type="RefSeq" id="XP_018006649.1"/>
    </source>
</evidence>
<dbReference type="RefSeq" id="XP_018006649.1">
    <property type="nucleotide sequence ID" value="XM_018151160.1"/>
</dbReference>
<feature type="region of interest" description="Disordered" evidence="1">
    <location>
        <begin position="247"/>
        <end position="266"/>
    </location>
</feature>